<keyword evidence="1" id="KW-0677">Repeat</keyword>
<feature type="domain" description="EDR1/CTR1/ARMC3-like peptidase-like" evidence="3">
    <location>
        <begin position="682"/>
        <end position="820"/>
    </location>
</feature>
<comment type="caution">
    <text evidence="4">The sequence shown here is derived from an EMBL/GenBank/DDBJ whole genome shotgun (WGS) entry which is preliminary data.</text>
</comment>
<evidence type="ECO:0000256" key="2">
    <source>
        <dbReference type="SAM" id="MobiDB-lite"/>
    </source>
</evidence>
<dbReference type="PANTHER" id="PTHR46618:SF1">
    <property type="entry name" value="ARMADILLO REPEAT-CONTAINING PROTEIN 3"/>
    <property type="match status" value="1"/>
</dbReference>
<dbReference type="EMBL" id="JAKMXF010000222">
    <property type="protein sequence ID" value="KAI6654585.1"/>
    <property type="molecule type" value="Genomic_DNA"/>
</dbReference>
<dbReference type="SMART" id="SM00185">
    <property type="entry name" value="ARM"/>
    <property type="match status" value="8"/>
</dbReference>
<protein>
    <recommendedName>
        <fullName evidence="3">EDR1/CTR1/ARMC3-like peptidase-like domain-containing protein</fullName>
    </recommendedName>
</protein>
<name>A0AAV7K0H0_9METZ</name>
<feature type="compositionally biased region" description="Basic and acidic residues" evidence="2">
    <location>
        <begin position="621"/>
        <end position="664"/>
    </location>
</feature>
<dbReference type="PANTHER" id="PTHR46618">
    <property type="entry name" value="ARMADILLO REPEAT-CONTAINING PROTEIN 3"/>
    <property type="match status" value="1"/>
</dbReference>
<dbReference type="InterPro" id="IPR016024">
    <property type="entry name" value="ARM-type_fold"/>
</dbReference>
<accession>A0AAV7K0H0</accession>
<dbReference type="InterPro" id="IPR011989">
    <property type="entry name" value="ARM-like"/>
</dbReference>
<gene>
    <name evidence="4" type="ORF">LOD99_981</name>
</gene>
<dbReference type="Pfam" id="PF14381">
    <property type="entry name" value="EDR1_CTR1_ARMC3_pept"/>
    <property type="match status" value="1"/>
</dbReference>
<evidence type="ECO:0000313" key="5">
    <source>
        <dbReference type="Proteomes" id="UP001165289"/>
    </source>
</evidence>
<dbReference type="AlphaFoldDB" id="A0AAV7K0H0"/>
<dbReference type="SUPFAM" id="SSF48371">
    <property type="entry name" value="ARM repeat"/>
    <property type="match status" value="2"/>
</dbReference>
<feature type="region of interest" description="Disordered" evidence="2">
    <location>
        <begin position="621"/>
        <end position="683"/>
    </location>
</feature>
<dbReference type="Gene3D" id="1.25.10.10">
    <property type="entry name" value="Leucine-rich Repeat Variant"/>
    <property type="match status" value="2"/>
</dbReference>
<dbReference type="InterPro" id="IPR052441">
    <property type="entry name" value="Armadillo-Ser/Thr_Kinase"/>
</dbReference>
<dbReference type="Proteomes" id="UP001165289">
    <property type="component" value="Unassembled WGS sequence"/>
</dbReference>
<evidence type="ECO:0000313" key="4">
    <source>
        <dbReference type="EMBL" id="KAI6654585.1"/>
    </source>
</evidence>
<keyword evidence="5" id="KW-1185">Reference proteome</keyword>
<evidence type="ECO:0000259" key="3">
    <source>
        <dbReference type="Pfam" id="PF14381"/>
    </source>
</evidence>
<organism evidence="4 5">
    <name type="scientific">Oopsacas minuta</name>
    <dbReference type="NCBI Taxonomy" id="111878"/>
    <lineage>
        <taxon>Eukaryota</taxon>
        <taxon>Metazoa</taxon>
        <taxon>Porifera</taxon>
        <taxon>Hexactinellida</taxon>
        <taxon>Hexasterophora</taxon>
        <taxon>Lyssacinosida</taxon>
        <taxon>Leucopsacidae</taxon>
        <taxon>Oopsacas</taxon>
    </lineage>
</organism>
<dbReference type="InterPro" id="IPR055164">
    <property type="entry name" value="EDR1/CTR1/ARMC3-like_pept-like"/>
</dbReference>
<proteinExistence type="predicted"/>
<reference evidence="4 5" key="1">
    <citation type="journal article" date="2023" name="BMC Biol.">
        <title>The compact genome of the sponge Oopsacas minuta (Hexactinellida) is lacking key metazoan core genes.</title>
        <authorList>
            <person name="Santini S."/>
            <person name="Schenkelaars Q."/>
            <person name="Jourda C."/>
            <person name="Duchesne M."/>
            <person name="Belahbib H."/>
            <person name="Rocher C."/>
            <person name="Selva M."/>
            <person name="Riesgo A."/>
            <person name="Vervoort M."/>
            <person name="Leys S.P."/>
            <person name="Kodjabachian L."/>
            <person name="Le Bivic A."/>
            <person name="Borchiellini C."/>
            <person name="Claverie J.M."/>
            <person name="Renard E."/>
        </authorList>
    </citation>
    <scope>NUCLEOTIDE SEQUENCE [LARGE SCALE GENOMIC DNA]</scope>
    <source>
        <strain evidence="4">SPO-2</strain>
    </source>
</reference>
<dbReference type="InterPro" id="IPR000225">
    <property type="entry name" value="Armadillo"/>
</dbReference>
<evidence type="ECO:0000256" key="1">
    <source>
        <dbReference type="ARBA" id="ARBA00022737"/>
    </source>
</evidence>
<sequence>MPAKKTKETETVQSLESFAPLDITTRDIRTAVLMLDSTEDILIAQVCEAIYKYSSFSDANRIELLSLDLLSKLVSKLKSPEKAIRAHAAMCMGSLSAVSEGRRAIGELDCFQQLTCLLVEEEEIITKEAVTLLFSHLAFSFSSKLKIHESGAIDKLIKLMTLPNADIQRNVIKTFSLLLECHQARNSLLESNGIPPVVELLQSEYAIIQELSLITLSHCTRDAKVRTALREVGGLTPLVAFIGNPEVSDLHVHALRVLSHCLEEMESLEQIQSSGLLESLLEHIGNATLPEVKQFAAEALCRACKSAPARRLFYEQGAVKVLVGLVGDDNPRVCIAGCHALAALTQLSMAKEQLGHEEIGGLGVLVSVLSRDSQEQEGEVKESTLSALFEATLESSQNKSKVSGDLRGLEVLIPLLSHSRSPVQAKTAAVLENFSLIEGYRLDILQLGVVKIMIEELSSTDKKVRAGFCRLLACLSTELLTATHLVTHQGYNKLVQLLIDPEAEVRKAAGWVVSVLVSKPDSARDLCGCGCLQILQEVEESSELRSIFSSRALEGLLSTNLVAKFWTIGRLGEWDSIEDGFYEVGSSSHSVEFRSLEELSKLPLSDKLTAVCVNSRAEEKEVPVVEEKKEETLAKERSKSRKGADSQTEKKSSKKSSKVDKELKEEEEVPSEPSEPVFSIPTDQPLQEMVPEVISFARSAENSRETVRYIAKLVSDQMGGEVEKSSLGSFDYHLHLSQLKYNRQSNLLPIGLIRQGFFQHRALLFKFLSDQTGIRSTLVRGEYGRAWNEVMLPDPSPDPTLTVPSRPYVVDLFHEPGRLMRQGSPQASLYQHI</sequence>